<feature type="region of interest" description="Disordered" evidence="2">
    <location>
        <begin position="1034"/>
        <end position="1094"/>
    </location>
</feature>
<accession>A0A9P0PBW7</accession>
<feature type="region of interest" description="Disordered" evidence="2">
    <location>
        <begin position="1313"/>
        <end position="1370"/>
    </location>
</feature>
<dbReference type="EMBL" id="CAKOFQ010006811">
    <property type="protein sequence ID" value="CAH1973571.1"/>
    <property type="molecule type" value="Genomic_DNA"/>
</dbReference>
<feature type="region of interest" description="Disordered" evidence="2">
    <location>
        <begin position="519"/>
        <end position="547"/>
    </location>
</feature>
<feature type="compositionally biased region" description="Basic and acidic residues" evidence="2">
    <location>
        <begin position="761"/>
        <end position="773"/>
    </location>
</feature>
<feature type="compositionally biased region" description="Polar residues" evidence="2">
    <location>
        <begin position="927"/>
        <end position="941"/>
    </location>
</feature>
<feature type="compositionally biased region" description="Low complexity" evidence="2">
    <location>
        <begin position="1316"/>
        <end position="1341"/>
    </location>
</feature>
<evidence type="ECO:0000256" key="1">
    <source>
        <dbReference type="SAM" id="Coils"/>
    </source>
</evidence>
<evidence type="ECO:0000256" key="2">
    <source>
        <dbReference type="SAM" id="MobiDB-lite"/>
    </source>
</evidence>
<protein>
    <submittedName>
        <fullName evidence="3">Uncharacterized protein</fullName>
    </submittedName>
</protein>
<feature type="compositionally biased region" description="Basic and acidic residues" evidence="2">
    <location>
        <begin position="732"/>
        <end position="744"/>
    </location>
</feature>
<feature type="compositionally biased region" description="Basic and acidic residues" evidence="2">
    <location>
        <begin position="943"/>
        <end position="954"/>
    </location>
</feature>
<dbReference type="OrthoDB" id="1938039at2759"/>
<feature type="compositionally biased region" description="Basic and acidic residues" evidence="2">
    <location>
        <begin position="259"/>
        <end position="334"/>
    </location>
</feature>
<feature type="compositionally biased region" description="Basic and acidic residues" evidence="2">
    <location>
        <begin position="1069"/>
        <end position="1085"/>
    </location>
</feature>
<feature type="compositionally biased region" description="Polar residues" evidence="2">
    <location>
        <begin position="1342"/>
        <end position="1370"/>
    </location>
</feature>
<evidence type="ECO:0000313" key="3">
    <source>
        <dbReference type="EMBL" id="CAH1973571.1"/>
    </source>
</evidence>
<feature type="region of interest" description="Disordered" evidence="2">
    <location>
        <begin position="1"/>
        <end position="26"/>
    </location>
</feature>
<keyword evidence="4" id="KW-1185">Reference proteome</keyword>
<feature type="coiled-coil region" evidence="1">
    <location>
        <begin position="35"/>
        <end position="108"/>
    </location>
</feature>
<name>A0A9P0PBW7_ACAOB</name>
<sequence length="1386" mass="157364">MDKHDSDLEEPGELPDSDNDHMYDDIEDFDLGKEVEKLKTENSMLKDHITSLERDIEKLTKAIVTLKKVQENLEKNISSLYLTAKAEIDRKNRQIAELQRELDDFKFRRKRPAPGHPQFHQVKRARYEISEEQYGNWQHPHQSIGFNHGESDGSMTQFSTRKLKVDENRGSRKEKYELLDNNEKRKRDNDQIGDRQDTPDSVEKTSNDPNRDREVENTQNSEKDSNEQSSRQKQEEYERTRGYREDAYERHSSTQKRQRFNDETDDRHDTPDIEDRRSDIDSLRGRELENRLGDDRHYSRNRQEEFERTRGYRDRRYGEFDTERRDRNWHDHPKNRLGWAYHKEPDMYDDRGYRGGRDGIRDRHPRDRNFGRDRAKSRERTSNNERDRERSRDHRSERNRSRERRHKSRDAPKDETVSQEIKSTEEGELPENPNPEVARKEDPQSYVQVSKLVVRKKLKVVQKLEESMSRSPRKNIRNAKFSGTSTDSQSKTAISVEETESTDNKKILVLSNIVLSDGSDKKSETARSLTPEEPLSRKGSEEAEYSDDLSEIKKFLYSEGKKDKNKVSNRCSTESAMDVLNPLQIESKSTDRDNINSKVDSVKKITLDTYKVRLSNLKKPADSHTGIQTEPCKSLVTKEQIQKDLEAEGLIFRSKDTRPPPAVLKEGNTANESVGESKCNTNVAIKDNNEIGIESVRNCEDNEDKNRKEASVGLLLLRDVTLEEKRKGDEIVGNKDGTCVEKDSNSNSVGDNKSEGQIAINEEHKASKDEESKTHRKSNKNSKKGQSNVQPEQANVIVINASSESRDTIRKDNVEEEKINAESNRPKRGTRTSPRNRTTVKPPLSNNLKEKIKSLFNESMDASDINTGSQQEIKSTHNVADNQESNATETARSNTNLKTYDSQSDTKQDSCQEIKDNNNIEVDRNDNSCQKKNSKLENTANKRPVEVEEQKETTTLRTSTTKKVVEQNTSSKRHRSRSTSVKSESDKEAIKVKTNESYTDGRSDEKKTDTPDCLKGFDKLNKQIDDVVAASHTESNKVKKDLSEKAKPSKKKSVVEKNLETTSSAENCENDKTKQQNDDPSKQNVDRTTINTNNTSASHHVTVVVECKAILNDASANHSTTVPMKSTPENKKNAIKKRITPTPVARFNKPTNFEDMLKKCEPPVADKHEKNLLIEQNLHLTHEGDIPLLHIEESHIDGLPNEDLRNPDSSLMRLIDTMTLSNMECELPKIQDENNSKGEGSIVKTSSNDLSFENLMYKVSSSPIHVTSAKGVDVNVPGNVEGPRTTDASGAAFISENRSGTDTVSTTCKNRIGATEPSSAASPSENVNSTNNVSSTCTNTSGATGVSDTNETAGINVNVNKGSTVGATTKTPVKRKRRLVRMIISD</sequence>
<feature type="compositionally biased region" description="Basic and acidic residues" evidence="2">
    <location>
        <begin position="904"/>
        <end position="926"/>
    </location>
</feature>
<organism evidence="3 4">
    <name type="scientific">Acanthoscelides obtectus</name>
    <name type="common">Bean weevil</name>
    <name type="synonym">Bruchus obtectus</name>
    <dbReference type="NCBI Taxonomy" id="200917"/>
    <lineage>
        <taxon>Eukaryota</taxon>
        <taxon>Metazoa</taxon>
        <taxon>Ecdysozoa</taxon>
        <taxon>Arthropoda</taxon>
        <taxon>Hexapoda</taxon>
        <taxon>Insecta</taxon>
        <taxon>Pterygota</taxon>
        <taxon>Neoptera</taxon>
        <taxon>Endopterygota</taxon>
        <taxon>Coleoptera</taxon>
        <taxon>Polyphaga</taxon>
        <taxon>Cucujiformia</taxon>
        <taxon>Chrysomeloidea</taxon>
        <taxon>Chrysomelidae</taxon>
        <taxon>Bruchinae</taxon>
        <taxon>Bruchini</taxon>
        <taxon>Acanthoscelides</taxon>
    </lineage>
</organism>
<feature type="compositionally biased region" description="Basic and acidic residues" evidence="2">
    <location>
        <begin position="804"/>
        <end position="820"/>
    </location>
</feature>
<gene>
    <name evidence="3" type="ORF">ACAOBT_LOCUS10627</name>
</gene>
<dbReference type="Proteomes" id="UP001152888">
    <property type="component" value="Unassembled WGS sequence"/>
</dbReference>
<proteinExistence type="predicted"/>
<comment type="caution">
    <text evidence="3">The sequence shown here is derived from an EMBL/GenBank/DDBJ whole genome shotgun (WGS) entry which is preliminary data.</text>
</comment>
<feature type="compositionally biased region" description="Polar residues" evidence="2">
    <location>
        <begin position="831"/>
        <end position="847"/>
    </location>
</feature>
<feature type="region of interest" description="Disordered" evidence="2">
    <location>
        <begin position="732"/>
        <end position="1012"/>
    </location>
</feature>
<feature type="compositionally biased region" description="Basic and acidic residues" evidence="2">
    <location>
        <begin position="163"/>
        <end position="252"/>
    </location>
</feature>
<feature type="compositionally biased region" description="Acidic residues" evidence="2">
    <location>
        <begin position="7"/>
        <end position="17"/>
    </location>
</feature>
<feature type="compositionally biased region" description="Basic and acidic residues" evidence="2">
    <location>
        <begin position="983"/>
        <end position="1012"/>
    </location>
</feature>
<evidence type="ECO:0000313" key="4">
    <source>
        <dbReference type="Proteomes" id="UP001152888"/>
    </source>
</evidence>
<feature type="region of interest" description="Disordered" evidence="2">
    <location>
        <begin position="138"/>
        <end position="501"/>
    </location>
</feature>
<feature type="compositionally biased region" description="Basic and acidic residues" evidence="2">
    <location>
        <begin position="341"/>
        <end position="400"/>
    </location>
</feature>
<feature type="compositionally biased region" description="Polar residues" evidence="2">
    <location>
        <begin position="481"/>
        <end position="493"/>
    </location>
</feature>
<feature type="compositionally biased region" description="Basic residues" evidence="2">
    <location>
        <begin position="774"/>
        <end position="783"/>
    </location>
</feature>
<feature type="region of interest" description="Disordered" evidence="2">
    <location>
        <begin position="656"/>
        <end position="675"/>
    </location>
</feature>
<feature type="compositionally biased region" description="Polar residues" evidence="2">
    <location>
        <begin position="864"/>
        <end position="903"/>
    </location>
</feature>
<feature type="compositionally biased region" description="Basic and acidic residues" evidence="2">
    <location>
        <begin position="1034"/>
        <end position="1059"/>
    </location>
</feature>
<keyword evidence="1" id="KW-0175">Coiled coil</keyword>
<reference evidence="3" key="1">
    <citation type="submission" date="2022-03" db="EMBL/GenBank/DDBJ databases">
        <authorList>
            <person name="Sayadi A."/>
        </authorList>
    </citation>
    <scope>NUCLEOTIDE SEQUENCE</scope>
</reference>